<evidence type="ECO:0000256" key="4">
    <source>
        <dbReference type="ARBA" id="ARBA00022801"/>
    </source>
</evidence>
<dbReference type="Gene3D" id="3.40.350.10">
    <property type="entry name" value="Creatinase/prolidase N-terminal domain"/>
    <property type="match status" value="1"/>
</dbReference>
<dbReference type="CDD" id="cd01092">
    <property type="entry name" value="APP-like"/>
    <property type="match status" value="1"/>
</dbReference>
<dbReference type="SUPFAM" id="SSF53092">
    <property type="entry name" value="Creatinase/prolidase N-terminal domain"/>
    <property type="match status" value="1"/>
</dbReference>
<keyword evidence="4" id="KW-0378">Hydrolase</keyword>
<feature type="domain" description="Peptidase M24" evidence="6">
    <location>
        <begin position="136"/>
        <end position="338"/>
    </location>
</feature>
<dbReference type="Pfam" id="PF01321">
    <property type="entry name" value="Creatinase_N"/>
    <property type="match status" value="1"/>
</dbReference>
<dbReference type="Proteomes" id="UP001290462">
    <property type="component" value="Unassembled WGS sequence"/>
</dbReference>
<evidence type="ECO:0000256" key="3">
    <source>
        <dbReference type="ARBA" id="ARBA00022723"/>
    </source>
</evidence>
<comment type="similarity">
    <text evidence="2 5">Belongs to the peptidase M24B family.</text>
</comment>
<evidence type="ECO:0000313" key="9">
    <source>
        <dbReference type="Proteomes" id="UP001290462"/>
    </source>
</evidence>
<dbReference type="Gene3D" id="3.90.230.10">
    <property type="entry name" value="Creatinase/methionine aminopeptidase superfamily"/>
    <property type="match status" value="1"/>
</dbReference>
<dbReference type="PANTHER" id="PTHR46112">
    <property type="entry name" value="AMINOPEPTIDASE"/>
    <property type="match status" value="1"/>
</dbReference>
<dbReference type="SUPFAM" id="SSF55920">
    <property type="entry name" value="Creatinase/aminopeptidase"/>
    <property type="match status" value="1"/>
</dbReference>
<dbReference type="InterPro" id="IPR050659">
    <property type="entry name" value="Peptidase_M24B"/>
</dbReference>
<dbReference type="PANTHER" id="PTHR46112:SF3">
    <property type="entry name" value="AMINOPEPTIDASE YPDF"/>
    <property type="match status" value="1"/>
</dbReference>
<dbReference type="PROSITE" id="PS00491">
    <property type="entry name" value="PROLINE_PEPTIDASE"/>
    <property type="match status" value="1"/>
</dbReference>
<comment type="cofactor">
    <cofactor evidence="1">
        <name>Mn(2+)</name>
        <dbReference type="ChEBI" id="CHEBI:29035"/>
    </cofactor>
</comment>
<dbReference type="AlphaFoldDB" id="A0AAW9JXH0"/>
<protein>
    <submittedName>
        <fullName evidence="8">Xaa-Pro peptidase family protein</fullName>
    </submittedName>
</protein>
<dbReference type="FunFam" id="3.90.230.10:FF:000014">
    <property type="entry name" value="Aminopeptidase P family protein"/>
    <property type="match status" value="1"/>
</dbReference>
<dbReference type="InterPro" id="IPR000587">
    <property type="entry name" value="Creatinase_N"/>
</dbReference>
<evidence type="ECO:0000259" key="7">
    <source>
        <dbReference type="Pfam" id="PF01321"/>
    </source>
</evidence>
<dbReference type="InterPro" id="IPR001131">
    <property type="entry name" value="Peptidase_M24B_aminopep-P_CS"/>
</dbReference>
<dbReference type="InterPro" id="IPR000994">
    <property type="entry name" value="Pept_M24"/>
</dbReference>
<gene>
    <name evidence="8" type="ORF">RAK27_06660</name>
</gene>
<evidence type="ECO:0000256" key="2">
    <source>
        <dbReference type="ARBA" id="ARBA00008766"/>
    </source>
</evidence>
<dbReference type="InterPro" id="IPR029149">
    <property type="entry name" value="Creatin/AminoP/Spt16_N"/>
</dbReference>
<sequence length="355" mass="38727">MSRIEKLRKGMQQRGLDALLVTSPYNLRYVSNFTGTTGLSVITLTNAFFVTDFRYTEQVAEQAKGFTVVQNHGPIYDEVVKIVTEQKIEALGFEQDFVTFSIFDMLEEIIPETTDLVPVSGLIEGLREVKEPEEIETIKKACQISDAAFDYILGVIKPGMSEIEVANLLDFHMRSLGATGVSFDTIVASGLRSAMPHGVASQKLIEKGDFVTLDFGCYYNGYVSDMTRTFAVGEPIAKLKEIYQVTLEAQLRVIDAAKPGISGIELDAVARDYIASKGYGEAFGHSTGHGIGLEIHEGPNVSKLAEKAFVPGNVITDEPGIYLPGIGGVRIEDDLLITVGGNEILVHSPKELIIL</sequence>
<keyword evidence="3 5" id="KW-0479">Metal-binding</keyword>
<dbReference type="GO" id="GO:0046872">
    <property type="term" value="F:metal ion binding"/>
    <property type="evidence" value="ECO:0007669"/>
    <property type="project" value="UniProtKB-KW"/>
</dbReference>
<accession>A0AAW9JXH0</accession>
<evidence type="ECO:0000313" key="8">
    <source>
        <dbReference type="EMBL" id="MDZ5758340.1"/>
    </source>
</evidence>
<feature type="domain" description="Creatinase N-terminal" evidence="7">
    <location>
        <begin position="3"/>
        <end position="129"/>
    </location>
</feature>
<dbReference type="GO" id="GO:0016787">
    <property type="term" value="F:hydrolase activity"/>
    <property type="evidence" value="ECO:0007669"/>
    <property type="project" value="UniProtKB-KW"/>
</dbReference>
<dbReference type="EMBL" id="JAVBVO010000003">
    <property type="protein sequence ID" value="MDZ5758340.1"/>
    <property type="molecule type" value="Genomic_DNA"/>
</dbReference>
<evidence type="ECO:0000256" key="1">
    <source>
        <dbReference type="ARBA" id="ARBA00001936"/>
    </source>
</evidence>
<dbReference type="InterPro" id="IPR036005">
    <property type="entry name" value="Creatinase/aminopeptidase-like"/>
</dbReference>
<evidence type="ECO:0000256" key="5">
    <source>
        <dbReference type="RuleBase" id="RU000590"/>
    </source>
</evidence>
<evidence type="ECO:0000259" key="6">
    <source>
        <dbReference type="Pfam" id="PF00557"/>
    </source>
</evidence>
<dbReference type="Pfam" id="PF00557">
    <property type="entry name" value="Peptidase_M24"/>
    <property type="match status" value="1"/>
</dbReference>
<proteinExistence type="inferred from homology"/>
<name>A0AAW9JXH0_CARML</name>
<organism evidence="8 9">
    <name type="scientific">Carnobacterium maltaromaticum</name>
    <name type="common">Carnobacterium piscicola</name>
    <dbReference type="NCBI Taxonomy" id="2751"/>
    <lineage>
        <taxon>Bacteria</taxon>
        <taxon>Bacillati</taxon>
        <taxon>Bacillota</taxon>
        <taxon>Bacilli</taxon>
        <taxon>Lactobacillales</taxon>
        <taxon>Carnobacteriaceae</taxon>
        <taxon>Carnobacterium</taxon>
    </lineage>
</organism>
<reference evidence="8" key="1">
    <citation type="submission" date="2023-08" db="EMBL/GenBank/DDBJ databases">
        <title>Genomic characterization of piscicolin 126 produced by Carnobacterium maltaromaticum CM22 strain isolated from salmon (Salmo salar).</title>
        <authorList>
            <person name="Gonzalez-Gragera E."/>
            <person name="Garcia-Lopez J.D."/>
            <person name="Teso-Perez C."/>
            <person name="Gimenez-Hernandez I."/>
            <person name="Peralta-Sanchez J.M."/>
            <person name="Valdivia E."/>
            <person name="Montalban-Lopez M."/>
            <person name="Martin-Platero A.M."/>
            <person name="Banos A."/>
            <person name="Martinez-Bueno M."/>
        </authorList>
    </citation>
    <scope>NUCLEOTIDE SEQUENCE</scope>
    <source>
        <strain evidence="8">CM22</strain>
    </source>
</reference>
<comment type="caution">
    <text evidence="8">The sequence shown here is derived from an EMBL/GenBank/DDBJ whole genome shotgun (WGS) entry which is preliminary data.</text>
</comment>
<dbReference type="RefSeq" id="WP_010054184.1">
    <property type="nucleotide sequence ID" value="NZ_BJOJ01000017.1"/>
</dbReference>